<evidence type="ECO:0000313" key="2">
    <source>
        <dbReference type="EMBL" id="KTG08132.1"/>
    </source>
</evidence>
<keyword evidence="3" id="KW-1185">Reference proteome</keyword>
<keyword evidence="1" id="KW-1133">Transmembrane helix</keyword>
<proteinExistence type="predicted"/>
<reference evidence="2 3" key="1">
    <citation type="submission" date="2015-12" db="EMBL/GenBank/DDBJ databases">
        <title>Haloprofundus marisrubri gen. nov., sp. nov., an extremely halophilic archaeon isolated from the Discovery deep brine-seawater interface in the Red Sea.</title>
        <authorList>
            <person name="Zhang G."/>
            <person name="Stingl U."/>
            <person name="Rashid M."/>
        </authorList>
    </citation>
    <scope>NUCLEOTIDE SEQUENCE [LARGE SCALE GENOMIC DNA]</scope>
    <source>
        <strain evidence="2 3">SB9</strain>
    </source>
</reference>
<comment type="caution">
    <text evidence="2">The sequence shown here is derived from an EMBL/GenBank/DDBJ whole genome shotgun (WGS) entry which is preliminary data.</text>
</comment>
<name>A0A0W1R418_9EURY</name>
<gene>
    <name evidence="2" type="ORF">AUR64_00720</name>
</gene>
<dbReference type="STRING" id="1514971.AUR64_00720"/>
<dbReference type="Proteomes" id="UP000054387">
    <property type="component" value="Unassembled WGS sequence"/>
</dbReference>
<protein>
    <submittedName>
        <fullName evidence="2">Uncharacterized protein</fullName>
    </submittedName>
</protein>
<dbReference type="RefSeq" id="WP_058583214.1">
    <property type="nucleotide sequence ID" value="NZ_LOPU01000034.1"/>
</dbReference>
<feature type="transmembrane region" description="Helical" evidence="1">
    <location>
        <begin position="26"/>
        <end position="45"/>
    </location>
</feature>
<dbReference type="AlphaFoldDB" id="A0A0W1R418"/>
<evidence type="ECO:0000313" key="3">
    <source>
        <dbReference type="Proteomes" id="UP000054387"/>
    </source>
</evidence>
<accession>A0A0W1R418</accession>
<dbReference type="Pfam" id="PF25258">
    <property type="entry name" value="DUF7859"/>
    <property type="match status" value="1"/>
</dbReference>
<dbReference type="InterPro" id="IPR057181">
    <property type="entry name" value="DUF7859"/>
</dbReference>
<keyword evidence="1" id="KW-0472">Membrane</keyword>
<sequence>MSESSPVVAQGSIVDTVVEALGNDPVFVGLILAMLLFVFFAYLFVRRTVTGLQQGYDEGRR</sequence>
<dbReference type="OrthoDB" id="246670at2157"/>
<evidence type="ECO:0000256" key="1">
    <source>
        <dbReference type="SAM" id="Phobius"/>
    </source>
</evidence>
<dbReference type="EMBL" id="LOPU01000034">
    <property type="protein sequence ID" value="KTG08132.1"/>
    <property type="molecule type" value="Genomic_DNA"/>
</dbReference>
<organism evidence="2 3">
    <name type="scientific">Haloprofundus marisrubri</name>
    <dbReference type="NCBI Taxonomy" id="1514971"/>
    <lineage>
        <taxon>Archaea</taxon>
        <taxon>Methanobacteriati</taxon>
        <taxon>Methanobacteriota</taxon>
        <taxon>Stenosarchaea group</taxon>
        <taxon>Halobacteria</taxon>
        <taxon>Halobacteriales</taxon>
        <taxon>Haloferacaceae</taxon>
        <taxon>Haloprofundus</taxon>
    </lineage>
</organism>
<keyword evidence="1" id="KW-0812">Transmembrane</keyword>